<protein>
    <submittedName>
        <fullName evidence="2">Uncharacterized protein</fullName>
    </submittedName>
</protein>
<dbReference type="AlphaFoldDB" id="R7WH58"/>
<feature type="compositionally biased region" description="Low complexity" evidence="1">
    <location>
        <begin position="73"/>
        <end position="91"/>
    </location>
</feature>
<evidence type="ECO:0000313" key="3">
    <source>
        <dbReference type="Proteomes" id="UP000013525"/>
    </source>
</evidence>
<proteinExistence type="predicted"/>
<dbReference type="eggNOG" id="ENOG5031GQC">
    <property type="taxonomic scope" value="Bacteria"/>
</dbReference>
<feature type="region of interest" description="Disordered" evidence="1">
    <location>
        <begin position="25"/>
        <end position="107"/>
    </location>
</feature>
<gene>
    <name evidence="2" type="ORF">Rrhod_4335</name>
</gene>
<sequence>MGYTDAKGRPELVVHPDIIGSRAVYRPAETVEREPAPESPCQPSRREQIEKMTAQRRAQRKAGDSTQGGGDASGSSSASSVSESLVAGLSGRSASVSEAPNRGLGVR</sequence>
<evidence type="ECO:0000313" key="2">
    <source>
        <dbReference type="EMBL" id="EOM74337.1"/>
    </source>
</evidence>
<dbReference type="EMBL" id="APMY01000132">
    <property type="protein sequence ID" value="EOM74337.1"/>
    <property type="molecule type" value="Genomic_DNA"/>
</dbReference>
<name>R7WH58_9NOCA</name>
<keyword evidence="3" id="KW-1185">Reference proteome</keyword>
<evidence type="ECO:0000256" key="1">
    <source>
        <dbReference type="SAM" id="MobiDB-lite"/>
    </source>
</evidence>
<organism evidence="2 3">
    <name type="scientific">Rhodococcus rhodnii LMG 5362</name>
    <dbReference type="NCBI Taxonomy" id="1273125"/>
    <lineage>
        <taxon>Bacteria</taxon>
        <taxon>Bacillati</taxon>
        <taxon>Actinomycetota</taxon>
        <taxon>Actinomycetes</taxon>
        <taxon>Mycobacteriales</taxon>
        <taxon>Nocardiaceae</taxon>
        <taxon>Rhodococcus</taxon>
    </lineage>
</organism>
<accession>R7WH58</accession>
<dbReference type="Proteomes" id="UP000013525">
    <property type="component" value="Unassembled WGS sequence"/>
</dbReference>
<reference evidence="2 3" key="1">
    <citation type="journal article" date="2013" name="Genome Announc.">
        <title>Draft Genome Sequence of Rhodococcus rhodnii Strain LMG5362, a Symbiont of Rhodnius prolixus (Hemiptera, Reduviidae, Triatominae), the Principle Vector of Trypanosoma cruzi.</title>
        <authorList>
            <person name="Pachebat J.A."/>
            <person name="van Keulen G."/>
            <person name="Whitten M.M."/>
            <person name="Girdwood S."/>
            <person name="Del Sol R."/>
            <person name="Dyson P.J."/>
            <person name="Facey P.D."/>
        </authorList>
    </citation>
    <scope>NUCLEOTIDE SEQUENCE [LARGE SCALE GENOMIC DNA]</scope>
    <source>
        <strain evidence="2 3">LMG 5362</strain>
    </source>
</reference>
<comment type="caution">
    <text evidence="2">The sequence shown here is derived from an EMBL/GenBank/DDBJ whole genome shotgun (WGS) entry which is preliminary data.</text>
</comment>